<dbReference type="AlphaFoldDB" id="A0A6A0A1D8"/>
<evidence type="ECO:0000313" key="2">
    <source>
        <dbReference type="Proteomes" id="UP000485058"/>
    </source>
</evidence>
<comment type="caution">
    <text evidence="1">The sequence shown here is derived from an EMBL/GenBank/DDBJ whole genome shotgun (WGS) entry which is preliminary data.</text>
</comment>
<gene>
    <name evidence="1" type="ORF">HaLaN_23310</name>
</gene>
<sequence>MNGRSRVRPTGPATERRSGALTCLFDAASGPSALDTNRCANVETMLAKNDIDCMKTSPSYACGLLVTKWNGSTYVEAVVRGRISLNIDSEDSPPTY</sequence>
<protein>
    <submittedName>
        <fullName evidence="1">Uncharacterized protein</fullName>
    </submittedName>
</protein>
<keyword evidence="2" id="KW-1185">Reference proteome</keyword>
<proteinExistence type="predicted"/>
<accession>A0A6A0A1D8</accession>
<dbReference type="EMBL" id="BLLF01002794">
    <property type="protein sequence ID" value="GFH25364.1"/>
    <property type="molecule type" value="Genomic_DNA"/>
</dbReference>
<dbReference type="Proteomes" id="UP000485058">
    <property type="component" value="Unassembled WGS sequence"/>
</dbReference>
<reference evidence="1 2" key="1">
    <citation type="submission" date="2020-02" db="EMBL/GenBank/DDBJ databases">
        <title>Draft genome sequence of Haematococcus lacustris strain NIES-144.</title>
        <authorList>
            <person name="Morimoto D."/>
            <person name="Nakagawa S."/>
            <person name="Yoshida T."/>
            <person name="Sawayama S."/>
        </authorList>
    </citation>
    <scope>NUCLEOTIDE SEQUENCE [LARGE SCALE GENOMIC DNA]</scope>
    <source>
        <strain evidence="1 2">NIES-144</strain>
    </source>
</reference>
<evidence type="ECO:0000313" key="1">
    <source>
        <dbReference type="EMBL" id="GFH25364.1"/>
    </source>
</evidence>
<name>A0A6A0A1D8_HAELA</name>
<organism evidence="1 2">
    <name type="scientific">Haematococcus lacustris</name>
    <name type="common">Green alga</name>
    <name type="synonym">Haematococcus pluvialis</name>
    <dbReference type="NCBI Taxonomy" id="44745"/>
    <lineage>
        <taxon>Eukaryota</taxon>
        <taxon>Viridiplantae</taxon>
        <taxon>Chlorophyta</taxon>
        <taxon>core chlorophytes</taxon>
        <taxon>Chlorophyceae</taxon>
        <taxon>CS clade</taxon>
        <taxon>Chlamydomonadales</taxon>
        <taxon>Haematococcaceae</taxon>
        <taxon>Haematococcus</taxon>
    </lineage>
</organism>